<dbReference type="Proteomes" id="UP000799118">
    <property type="component" value="Unassembled WGS sequence"/>
</dbReference>
<evidence type="ECO:0000313" key="7">
    <source>
        <dbReference type="EMBL" id="KAE9399008.1"/>
    </source>
</evidence>
<evidence type="ECO:0000256" key="1">
    <source>
        <dbReference type="ARBA" id="ARBA00009431"/>
    </source>
</evidence>
<keyword evidence="5" id="KW-0378">Hydrolase</keyword>
<evidence type="ECO:0000313" key="8">
    <source>
        <dbReference type="Proteomes" id="UP000799118"/>
    </source>
</evidence>
<dbReference type="PANTHER" id="PTHR11802">
    <property type="entry name" value="SERINE PROTEASE FAMILY S10 SERINE CARBOXYPEPTIDASE"/>
    <property type="match status" value="1"/>
</dbReference>
<evidence type="ECO:0000256" key="5">
    <source>
        <dbReference type="ARBA" id="ARBA00022801"/>
    </source>
</evidence>
<protein>
    <recommendedName>
        <fullName evidence="2">carboxypeptidase C</fullName>
        <ecNumber evidence="2">3.4.16.5</ecNumber>
    </recommendedName>
</protein>
<dbReference type="SUPFAM" id="SSF53474">
    <property type="entry name" value="alpha/beta-Hydrolases"/>
    <property type="match status" value="1"/>
</dbReference>
<accession>A0A6A4HNS1</accession>
<dbReference type="Gene3D" id="3.40.50.1820">
    <property type="entry name" value="alpha/beta hydrolase"/>
    <property type="match status" value="1"/>
</dbReference>
<reference evidence="7" key="1">
    <citation type="journal article" date="2019" name="Environ. Microbiol.">
        <title>Fungal ecological strategies reflected in gene transcription - a case study of two litter decomposers.</title>
        <authorList>
            <person name="Barbi F."/>
            <person name="Kohler A."/>
            <person name="Barry K."/>
            <person name="Baskaran P."/>
            <person name="Daum C."/>
            <person name="Fauchery L."/>
            <person name="Ihrmark K."/>
            <person name="Kuo A."/>
            <person name="LaButti K."/>
            <person name="Lipzen A."/>
            <person name="Morin E."/>
            <person name="Grigoriev I.V."/>
            <person name="Henrissat B."/>
            <person name="Lindahl B."/>
            <person name="Martin F."/>
        </authorList>
    </citation>
    <scope>NUCLEOTIDE SEQUENCE</scope>
    <source>
        <strain evidence="7">JB14</strain>
    </source>
</reference>
<name>A0A6A4HNS1_9AGAR</name>
<proteinExistence type="inferred from homology"/>
<organism evidence="7 8">
    <name type="scientific">Gymnopus androsaceus JB14</name>
    <dbReference type="NCBI Taxonomy" id="1447944"/>
    <lineage>
        <taxon>Eukaryota</taxon>
        <taxon>Fungi</taxon>
        <taxon>Dikarya</taxon>
        <taxon>Basidiomycota</taxon>
        <taxon>Agaricomycotina</taxon>
        <taxon>Agaricomycetes</taxon>
        <taxon>Agaricomycetidae</taxon>
        <taxon>Agaricales</taxon>
        <taxon>Marasmiineae</taxon>
        <taxon>Omphalotaceae</taxon>
        <taxon>Gymnopus</taxon>
    </lineage>
</organism>
<dbReference type="GO" id="GO:0006508">
    <property type="term" value="P:proteolysis"/>
    <property type="evidence" value="ECO:0007669"/>
    <property type="project" value="UniProtKB-KW"/>
</dbReference>
<keyword evidence="8" id="KW-1185">Reference proteome</keyword>
<dbReference type="InterPro" id="IPR029058">
    <property type="entry name" value="AB_hydrolase_fold"/>
</dbReference>
<dbReference type="Pfam" id="PF00450">
    <property type="entry name" value="Peptidase_S10"/>
    <property type="match status" value="1"/>
</dbReference>
<keyword evidence="4" id="KW-0645">Protease</keyword>
<dbReference type="AlphaFoldDB" id="A0A6A4HNS1"/>
<dbReference type="PRINTS" id="PR00724">
    <property type="entry name" value="CRBOXYPTASEC"/>
</dbReference>
<evidence type="ECO:0000256" key="4">
    <source>
        <dbReference type="ARBA" id="ARBA00022670"/>
    </source>
</evidence>
<gene>
    <name evidence="7" type="ORF">BT96DRAFT_821123</name>
</gene>
<dbReference type="InterPro" id="IPR001563">
    <property type="entry name" value="Peptidase_S10"/>
</dbReference>
<evidence type="ECO:0000256" key="3">
    <source>
        <dbReference type="ARBA" id="ARBA00022645"/>
    </source>
</evidence>
<comment type="similarity">
    <text evidence="1">Belongs to the peptidase S10 family.</text>
</comment>
<dbReference type="PANTHER" id="PTHR11802:SF113">
    <property type="entry name" value="SERINE CARBOXYPEPTIDASE CTSA-4.1"/>
    <property type="match status" value="1"/>
</dbReference>
<dbReference type="GO" id="GO:0004185">
    <property type="term" value="F:serine-type carboxypeptidase activity"/>
    <property type="evidence" value="ECO:0007669"/>
    <property type="project" value="UniProtKB-EC"/>
</dbReference>
<keyword evidence="6" id="KW-0325">Glycoprotein</keyword>
<evidence type="ECO:0000256" key="6">
    <source>
        <dbReference type="ARBA" id="ARBA00023180"/>
    </source>
</evidence>
<dbReference type="Gene3D" id="1.10.287.410">
    <property type="match status" value="1"/>
</dbReference>
<keyword evidence="3" id="KW-0121">Carboxypeptidase</keyword>
<dbReference type="EMBL" id="ML769474">
    <property type="protein sequence ID" value="KAE9399008.1"/>
    <property type="molecule type" value="Genomic_DNA"/>
</dbReference>
<sequence length="459" mass="50161">MSGILGHSSKAPFYANVSSIAGSLCPGVGANTPSYSGYIGLKGDTDLSPRRSFFWYFGAESHDPDAPVILTMGGGPGTSGLMNAFFGQSPCLISADGLVSNPNGWTERYNLLVLDHPVGVGFSYGGPLVNNSRDAAWDVYDFLQKFYVLFPELVGNKLVVDGGSYGGVYVPNIATVIQEGNRAVASGKGQPGAKKLNLESLMVHNPISDPYSHFRWLLQYRCVYHSVYNSTQCAEAYALLPSCLAALDFASEPENSTPQNRFETIELCANLSKFAVEVPIENIGLKARIAKCYPEFNWINEVFTQPKVKTMLGVPEKVNYTSLNMDVNRAFSAYGEKVFRHHLLYEPLLADGIRVLHYVGAQDANCAWPGVLSFLKLIRGPYQESFINSKELPWPTTETEGGYVRVVGEGAGNMTFVLIEDAGHFVSRCVHDQTAIVKSIIEHWIENEPFIGSATHAGN</sequence>
<evidence type="ECO:0000256" key="2">
    <source>
        <dbReference type="ARBA" id="ARBA00012446"/>
    </source>
</evidence>
<dbReference type="EC" id="3.4.16.5" evidence="2"/>
<dbReference type="OrthoDB" id="443318at2759"/>